<name>A0A9D1LYI7_9FIRM</name>
<dbReference type="Gene3D" id="1.10.10.10">
    <property type="entry name" value="Winged helix-like DNA-binding domain superfamily/Winged helix DNA-binding domain"/>
    <property type="match status" value="1"/>
</dbReference>
<evidence type="ECO:0000313" key="2">
    <source>
        <dbReference type="Proteomes" id="UP000824118"/>
    </source>
</evidence>
<dbReference type="InterPro" id="IPR036390">
    <property type="entry name" value="WH_DNA-bd_sf"/>
</dbReference>
<dbReference type="Proteomes" id="UP000824118">
    <property type="component" value="Unassembled WGS sequence"/>
</dbReference>
<reference evidence="1" key="1">
    <citation type="submission" date="2020-10" db="EMBL/GenBank/DDBJ databases">
        <authorList>
            <person name="Gilroy R."/>
        </authorList>
    </citation>
    <scope>NUCLEOTIDE SEQUENCE</scope>
    <source>
        <strain evidence="1">ChiGjej1B1-1684</strain>
    </source>
</reference>
<accession>A0A9D1LYI7</accession>
<dbReference type="InterPro" id="IPR036388">
    <property type="entry name" value="WH-like_DNA-bd_sf"/>
</dbReference>
<comment type="caution">
    <text evidence="1">The sequence shown here is derived from an EMBL/GenBank/DDBJ whole genome shotgun (WGS) entry which is preliminary data.</text>
</comment>
<dbReference type="EMBL" id="DVNG01000073">
    <property type="protein sequence ID" value="HIU50370.1"/>
    <property type="molecule type" value="Genomic_DNA"/>
</dbReference>
<evidence type="ECO:0000313" key="1">
    <source>
        <dbReference type="EMBL" id="HIU50370.1"/>
    </source>
</evidence>
<dbReference type="AlphaFoldDB" id="A0A9D1LYI7"/>
<reference evidence="1" key="2">
    <citation type="journal article" date="2021" name="PeerJ">
        <title>Extensive microbial diversity within the chicken gut microbiome revealed by metagenomics and culture.</title>
        <authorList>
            <person name="Gilroy R."/>
            <person name="Ravi A."/>
            <person name="Getino M."/>
            <person name="Pursley I."/>
            <person name="Horton D.L."/>
            <person name="Alikhan N.F."/>
            <person name="Baker D."/>
            <person name="Gharbi K."/>
            <person name="Hall N."/>
            <person name="Watson M."/>
            <person name="Adriaenssens E.M."/>
            <person name="Foster-Nyarko E."/>
            <person name="Jarju S."/>
            <person name="Secka A."/>
            <person name="Antonio M."/>
            <person name="Oren A."/>
            <person name="Chaudhuri R.R."/>
            <person name="La Ragione R."/>
            <person name="Hildebrand F."/>
            <person name="Pallen M.J."/>
        </authorList>
    </citation>
    <scope>NUCLEOTIDE SEQUENCE</scope>
    <source>
        <strain evidence="1">ChiGjej1B1-1684</strain>
    </source>
</reference>
<organism evidence="1 2">
    <name type="scientific">Candidatus Limousia pullorum</name>
    <dbReference type="NCBI Taxonomy" id="2840860"/>
    <lineage>
        <taxon>Bacteria</taxon>
        <taxon>Bacillati</taxon>
        <taxon>Bacillota</taxon>
        <taxon>Clostridia</taxon>
        <taxon>Eubacteriales</taxon>
        <taxon>Oscillospiraceae</taxon>
        <taxon>Oscillospiraceae incertae sedis</taxon>
        <taxon>Candidatus Limousia</taxon>
    </lineage>
</organism>
<proteinExistence type="predicted"/>
<gene>
    <name evidence="1" type="ORF">IAD22_05100</name>
</gene>
<sequence>MTFHYLMMACHTKIQKKLYSRLKETGLTIGQPKILDYLKDNDGALQKDIAAACHIEPATYKRKSYQH</sequence>
<protein>
    <submittedName>
        <fullName evidence="1">Uncharacterized protein</fullName>
    </submittedName>
</protein>
<dbReference type="SUPFAM" id="SSF46785">
    <property type="entry name" value="Winged helix' DNA-binding domain"/>
    <property type="match status" value="1"/>
</dbReference>